<dbReference type="PRINTS" id="PR00503">
    <property type="entry name" value="BROMODOMAIN"/>
</dbReference>
<dbReference type="InterPro" id="IPR018359">
    <property type="entry name" value="Bromodomain_CS"/>
</dbReference>
<keyword evidence="13" id="KW-1185">Reference proteome</keyword>
<dbReference type="OrthoDB" id="1742084at2759"/>
<dbReference type="PANTHER" id="PTHR16062:SF21">
    <property type="entry name" value="CHROMATIN STRUCTURE-REMODELING COMPLEX SUBUNIT RSC1-RELATED"/>
    <property type="match status" value="1"/>
</dbReference>
<keyword evidence="5 8" id="KW-0103">Bromodomain</keyword>
<comment type="subcellular location">
    <subcellularLocation>
        <location evidence="1">Nucleus</location>
    </subcellularLocation>
</comment>
<dbReference type="PROSITE" id="PS00633">
    <property type="entry name" value="BROMODOMAIN_1"/>
    <property type="match status" value="1"/>
</dbReference>
<evidence type="ECO:0000256" key="4">
    <source>
        <dbReference type="ARBA" id="ARBA00023015"/>
    </source>
</evidence>
<dbReference type="SUPFAM" id="SSF47370">
    <property type="entry name" value="Bromodomain"/>
    <property type="match status" value="2"/>
</dbReference>
<dbReference type="GO" id="GO:0006338">
    <property type="term" value="P:chromatin remodeling"/>
    <property type="evidence" value="ECO:0007669"/>
    <property type="project" value="InterPro"/>
</dbReference>
<feature type="domain" description="Bromo" evidence="10">
    <location>
        <begin position="66"/>
        <end position="136"/>
    </location>
</feature>
<dbReference type="AlphaFoldDB" id="A0A0A1T9I9"/>
<dbReference type="CDD" id="cd04717">
    <property type="entry name" value="BAH_polybromo"/>
    <property type="match status" value="1"/>
</dbReference>
<keyword evidence="2" id="KW-0677">Repeat</keyword>
<feature type="region of interest" description="Disordered" evidence="9">
    <location>
        <begin position="1"/>
        <end position="41"/>
    </location>
</feature>
<proteinExistence type="predicted"/>
<evidence type="ECO:0000259" key="11">
    <source>
        <dbReference type="PROSITE" id="PS51038"/>
    </source>
</evidence>
<evidence type="ECO:0000256" key="7">
    <source>
        <dbReference type="ARBA" id="ARBA00023242"/>
    </source>
</evidence>
<reference evidence="12 13" key="1">
    <citation type="journal article" date="2015" name="Genome Announc.">
        <title>Draft Genome Sequence and Gene Annotation of the Entomopathogenic Fungus Verticillium hemipterigenum.</title>
        <authorList>
            <person name="Horn F."/>
            <person name="Habel A."/>
            <person name="Scharf D.H."/>
            <person name="Dworschak J."/>
            <person name="Brakhage A.A."/>
            <person name="Guthke R."/>
            <person name="Hertweck C."/>
            <person name="Linde J."/>
        </authorList>
    </citation>
    <scope>NUCLEOTIDE SEQUENCE [LARGE SCALE GENOMIC DNA]</scope>
</reference>
<keyword evidence="7" id="KW-0539">Nucleus</keyword>
<evidence type="ECO:0000256" key="3">
    <source>
        <dbReference type="ARBA" id="ARBA00022853"/>
    </source>
</evidence>
<feature type="domain" description="BAH" evidence="11">
    <location>
        <begin position="376"/>
        <end position="495"/>
    </location>
</feature>
<dbReference type="GO" id="GO:0016586">
    <property type="term" value="C:RSC-type complex"/>
    <property type="evidence" value="ECO:0007669"/>
    <property type="project" value="InterPro"/>
</dbReference>
<dbReference type="PROSITE" id="PS51038">
    <property type="entry name" value="BAH"/>
    <property type="match status" value="1"/>
</dbReference>
<gene>
    <name evidence="12" type="ORF">VHEMI02900</name>
</gene>
<dbReference type="Pfam" id="PF01426">
    <property type="entry name" value="BAH"/>
    <property type="match status" value="1"/>
</dbReference>
<dbReference type="InterPro" id="IPR036427">
    <property type="entry name" value="Bromodomain-like_sf"/>
</dbReference>
<evidence type="ECO:0000313" key="13">
    <source>
        <dbReference type="Proteomes" id="UP000039046"/>
    </source>
</evidence>
<feature type="compositionally biased region" description="Acidic residues" evidence="9">
    <location>
        <begin position="185"/>
        <end position="205"/>
    </location>
</feature>
<dbReference type="InterPro" id="IPR001487">
    <property type="entry name" value="Bromodomain"/>
</dbReference>
<dbReference type="EMBL" id="CDHN01000001">
    <property type="protein sequence ID" value="CEJ82855.1"/>
    <property type="molecule type" value="Genomic_DNA"/>
</dbReference>
<dbReference type="SMART" id="SM00297">
    <property type="entry name" value="BROMO"/>
    <property type="match status" value="2"/>
</dbReference>
<dbReference type="STRING" id="1531966.A0A0A1T9I9"/>
<keyword evidence="6" id="KW-0804">Transcription</keyword>
<name>A0A0A1T9I9_9HYPO</name>
<sequence>MAARQGASFSSNPPKSHESDDEDVEMSNSADDLGSDLDDPSVERVSPEILELIDELAEYLCEVKEDDEELAAGFQRIPNRRALPDYFDVISNPIAFSTIRGKIQKKLYTSFAEFVKDVAQICHNAQVYNRPSAPIFGAAVRLREVFVKELQNLAAQGKISASDTTIPDLGELPPAEESLSVDSESSGDEDVDDDDDDYDGSDDEYGASTRRTKLQKATSSHMVNPSDGDGDIHKSKARPTMVLTPVEARIAAILRDLRKLRDRDGNILIAPFERLPDRAALPDYYQTISNPIALDNIKKKAKRKKYVSVEQAMSDINIMFENAKTYNEDGSALYEAAVELQLQAKGLAEQELAKSDDEFRDENGRLPLAEIHHNGEIWGVGDWVHIRNSNDLAKPIVAQIFGTWQDRAGEQWINACWYYRPEQTVHRFEKHFYEYEVVKTGQYRDHQISEVLDRCFVMFVTRFNKGRPRGFPANKQIYVCESRYNEEKFQLNKIKTWASCMPDEVRDRDYEMDLFDMPREMKKVPSPIKHLLRDDAKETDELPRPTWGSPNAPPIVGAVHRRAPEKNESPPPSSTSQPMNFMPHAPGGSRNMSDMVAAQGMHPMVTQMAHHPGVQSPAHQMHLSQQMQQTPVPLPQMQQHLSPVVGRTMQFQNSTHGSFAPSYQQTPMQTGSHSQAFQQVPQGYGSVHHPRPQTVGQSQTPHQVNVYNPPRPPEVYTLPDTMNDALPETVRAAFQHDVNNRVLFFTSPPLDRVDDGVAPVDVTLGHSAKYLSGRQDWLKKRAARKFEQSEGGNNMATQHLAKKANMAVISGLQPQANAALTSWFRQMDKDTEVWKDETGL</sequence>
<dbReference type="SMART" id="SM00439">
    <property type="entry name" value="BAH"/>
    <property type="match status" value="1"/>
</dbReference>
<dbReference type="InterPro" id="IPR043151">
    <property type="entry name" value="BAH_sf"/>
</dbReference>
<protein>
    <submittedName>
        <fullName evidence="12">Putative RSC complex subunit RSC1</fullName>
    </submittedName>
</protein>
<dbReference type="Proteomes" id="UP000039046">
    <property type="component" value="Unassembled WGS sequence"/>
</dbReference>
<keyword evidence="3" id="KW-0156">Chromatin regulator</keyword>
<dbReference type="CDD" id="cd04369">
    <property type="entry name" value="Bromodomain"/>
    <property type="match status" value="1"/>
</dbReference>
<evidence type="ECO:0000256" key="6">
    <source>
        <dbReference type="ARBA" id="ARBA00023163"/>
    </source>
</evidence>
<feature type="domain" description="Bromo" evidence="10">
    <location>
        <begin position="264"/>
        <end position="334"/>
    </location>
</feature>
<evidence type="ECO:0000256" key="5">
    <source>
        <dbReference type="ARBA" id="ARBA00023117"/>
    </source>
</evidence>
<accession>A0A0A1T9I9</accession>
<organism evidence="12 13">
    <name type="scientific">[Torrubiella] hemipterigena</name>
    <dbReference type="NCBI Taxonomy" id="1531966"/>
    <lineage>
        <taxon>Eukaryota</taxon>
        <taxon>Fungi</taxon>
        <taxon>Dikarya</taxon>
        <taxon>Ascomycota</taxon>
        <taxon>Pezizomycotina</taxon>
        <taxon>Sordariomycetes</taxon>
        <taxon>Hypocreomycetidae</taxon>
        <taxon>Hypocreales</taxon>
        <taxon>Clavicipitaceae</taxon>
        <taxon>Clavicipitaceae incertae sedis</taxon>
        <taxon>'Torrubiella' clade</taxon>
    </lineage>
</organism>
<dbReference type="PROSITE" id="PS50014">
    <property type="entry name" value="BROMODOMAIN_2"/>
    <property type="match status" value="2"/>
</dbReference>
<evidence type="ECO:0000259" key="10">
    <source>
        <dbReference type="PROSITE" id="PS50014"/>
    </source>
</evidence>
<evidence type="ECO:0000256" key="1">
    <source>
        <dbReference type="ARBA" id="ARBA00004123"/>
    </source>
</evidence>
<dbReference type="GO" id="GO:0003682">
    <property type="term" value="F:chromatin binding"/>
    <property type="evidence" value="ECO:0007669"/>
    <property type="project" value="InterPro"/>
</dbReference>
<feature type="region of interest" description="Disordered" evidence="9">
    <location>
        <begin position="562"/>
        <end position="582"/>
    </location>
</feature>
<dbReference type="Gene3D" id="2.30.30.490">
    <property type="match status" value="1"/>
</dbReference>
<dbReference type="InterPro" id="IPR001025">
    <property type="entry name" value="BAH_dom"/>
</dbReference>
<dbReference type="Pfam" id="PF00439">
    <property type="entry name" value="Bromodomain"/>
    <property type="match status" value="2"/>
</dbReference>
<dbReference type="PANTHER" id="PTHR16062">
    <property type="entry name" value="SWI/SNF-RELATED"/>
    <property type="match status" value="1"/>
</dbReference>
<evidence type="ECO:0000256" key="9">
    <source>
        <dbReference type="SAM" id="MobiDB-lite"/>
    </source>
</evidence>
<evidence type="ECO:0000313" key="12">
    <source>
        <dbReference type="EMBL" id="CEJ82855.1"/>
    </source>
</evidence>
<dbReference type="InterPro" id="IPR037382">
    <property type="entry name" value="Rsc/polybromo"/>
</dbReference>
<evidence type="ECO:0000256" key="2">
    <source>
        <dbReference type="ARBA" id="ARBA00022737"/>
    </source>
</evidence>
<dbReference type="HOGENOM" id="CLU_007728_0_0_1"/>
<dbReference type="FunFam" id="2.30.30.490:FF:000015">
    <property type="entry name" value="Chromatin structure-remodeling complex subunit RSC1"/>
    <property type="match status" value="1"/>
</dbReference>
<dbReference type="Gene3D" id="1.20.920.10">
    <property type="entry name" value="Bromodomain-like"/>
    <property type="match status" value="2"/>
</dbReference>
<dbReference type="GO" id="GO:0006368">
    <property type="term" value="P:transcription elongation by RNA polymerase II"/>
    <property type="evidence" value="ECO:0007669"/>
    <property type="project" value="TreeGrafter"/>
</dbReference>
<evidence type="ECO:0000256" key="8">
    <source>
        <dbReference type="PROSITE-ProRule" id="PRU00035"/>
    </source>
</evidence>
<keyword evidence="4" id="KW-0805">Transcription regulation</keyword>
<feature type="region of interest" description="Disordered" evidence="9">
    <location>
        <begin position="163"/>
        <end position="235"/>
    </location>
</feature>